<dbReference type="PRINTS" id="PR01217">
    <property type="entry name" value="PRICHEXTENSN"/>
</dbReference>
<dbReference type="PANTHER" id="PTHR15124">
    <property type="entry name" value="SELENOPROTEIN W"/>
    <property type="match status" value="1"/>
</dbReference>
<reference evidence="3 4" key="1">
    <citation type="submission" date="2016-10" db="EMBL/GenBank/DDBJ databases">
        <authorList>
            <person name="de Groot N.N."/>
        </authorList>
    </citation>
    <scope>NUCLEOTIDE SEQUENCE [LARGE SCALE GENOMIC DNA]</scope>
    <source>
        <strain evidence="3 4">CGMCC 4.7037</strain>
    </source>
</reference>
<keyword evidence="2" id="KW-0472">Membrane</keyword>
<feature type="compositionally biased region" description="Pro residues" evidence="1">
    <location>
        <begin position="74"/>
        <end position="89"/>
    </location>
</feature>
<dbReference type="AlphaFoldDB" id="A0A1H6EUU9"/>
<organism evidence="3 4">
    <name type="scientific">Nonomuraea solani</name>
    <dbReference type="NCBI Taxonomy" id="1144553"/>
    <lineage>
        <taxon>Bacteria</taxon>
        <taxon>Bacillati</taxon>
        <taxon>Actinomycetota</taxon>
        <taxon>Actinomycetes</taxon>
        <taxon>Streptosporangiales</taxon>
        <taxon>Streptosporangiaceae</taxon>
        <taxon>Nonomuraea</taxon>
    </lineage>
</organism>
<sequence length="260" mass="27546">MTPTNADQPSEEMSFGPDEPRKRVPRPLIVATAVALVAAGGVSVAAAASGRTPTPSETPTPTVTPTEDPTETPTEPPTDTPTPTPPPELAPINPWGFVGAMHGEFMVATKDGCGTVPLLAQTGQATAVAEDSITVRSQDGFEKVYAINDDTRTIAGRRGNSSVRQDDWVSVTATSDGTALTVYDLSRPSKRIWSYQGWKRSWQWWAGPPLWQTPTPCPTPTVTPTVTPTETPTETPTVTPTVTPTSDPTPTVSETTTPDP</sequence>
<keyword evidence="4" id="KW-1185">Reference proteome</keyword>
<dbReference type="PANTHER" id="PTHR15124:SF27">
    <property type="entry name" value="MIGRATION AND INVASION ENHANCER 1"/>
    <property type="match status" value="1"/>
</dbReference>
<dbReference type="RefSeq" id="WP_200824737.1">
    <property type="nucleotide sequence ID" value="NZ_FNVT01000021.1"/>
</dbReference>
<protein>
    <submittedName>
        <fullName evidence="3">Uncharacterized protein</fullName>
    </submittedName>
</protein>
<feature type="compositionally biased region" description="Low complexity" evidence="1">
    <location>
        <begin position="44"/>
        <end position="73"/>
    </location>
</feature>
<dbReference type="InterPro" id="IPR051441">
    <property type="entry name" value="SelW_related"/>
</dbReference>
<keyword evidence="2" id="KW-0812">Transmembrane</keyword>
<evidence type="ECO:0000256" key="2">
    <source>
        <dbReference type="SAM" id="Phobius"/>
    </source>
</evidence>
<feature type="transmembrane region" description="Helical" evidence="2">
    <location>
        <begin position="28"/>
        <end position="48"/>
    </location>
</feature>
<evidence type="ECO:0000313" key="3">
    <source>
        <dbReference type="EMBL" id="SEH01578.1"/>
    </source>
</evidence>
<feature type="compositionally biased region" description="Low complexity" evidence="1">
    <location>
        <begin position="222"/>
        <end position="260"/>
    </location>
</feature>
<proteinExistence type="predicted"/>
<name>A0A1H6EUU9_9ACTN</name>
<keyword evidence="2" id="KW-1133">Transmembrane helix</keyword>
<dbReference type="Proteomes" id="UP000236732">
    <property type="component" value="Unassembled WGS sequence"/>
</dbReference>
<feature type="region of interest" description="Disordered" evidence="1">
    <location>
        <begin position="213"/>
        <end position="260"/>
    </location>
</feature>
<feature type="region of interest" description="Disordered" evidence="1">
    <location>
        <begin position="44"/>
        <end position="95"/>
    </location>
</feature>
<dbReference type="EMBL" id="FNVT01000021">
    <property type="protein sequence ID" value="SEH01578.1"/>
    <property type="molecule type" value="Genomic_DNA"/>
</dbReference>
<evidence type="ECO:0000256" key="1">
    <source>
        <dbReference type="SAM" id="MobiDB-lite"/>
    </source>
</evidence>
<evidence type="ECO:0000313" key="4">
    <source>
        <dbReference type="Proteomes" id="UP000236732"/>
    </source>
</evidence>
<feature type="region of interest" description="Disordered" evidence="1">
    <location>
        <begin position="1"/>
        <end position="23"/>
    </location>
</feature>
<accession>A0A1H6EUU9</accession>
<gene>
    <name evidence="3" type="ORF">SAMN05444920_12126</name>
</gene>